<dbReference type="GO" id="GO:0016787">
    <property type="term" value="F:hydrolase activity"/>
    <property type="evidence" value="ECO:0007669"/>
    <property type="project" value="UniProtKB-KW"/>
</dbReference>
<dbReference type="SUPFAM" id="SSF52972">
    <property type="entry name" value="ITPase-like"/>
    <property type="match status" value="1"/>
</dbReference>
<comment type="similarity">
    <text evidence="1">Belongs to the HAM1 NTPase family.</text>
</comment>
<keyword evidence="2 3" id="KW-0378">Hydrolase</keyword>
<dbReference type="RefSeq" id="WP_125552340.1">
    <property type="nucleotide sequence ID" value="NZ_JBHSSL010000094.1"/>
</dbReference>
<dbReference type="PANTHER" id="PTHR11067">
    <property type="entry name" value="INOSINE TRIPHOSPHATE PYROPHOSPHATASE/HAM1 PROTEIN"/>
    <property type="match status" value="1"/>
</dbReference>
<name>A0ABW1RF55_9LACO</name>
<gene>
    <name evidence="3" type="ORF">ACFQGP_11160</name>
</gene>
<evidence type="ECO:0000256" key="2">
    <source>
        <dbReference type="ARBA" id="ARBA00022801"/>
    </source>
</evidence>
<reference evidence="4" key="1">
    <citation type="journal article" date="2019" name="Int. J. Syst. Evol. Microbiol.">
        <title>The Global Catalogue of Microorganisms (GCM) 10K type strain sequencing project: providing services to taxonomists for standard genome sequencing and annotation.</title>
        <authorList>
            <consortium name="The Broad Institute Genomics Platform"/>
            <consortium name="The Broad Institute Genome Sequencing Center for Infectious Disease"/>
            <person name="Wu L."/>
            <person name="Ma J."/>
        </authorList>
    </citation>
    <scope>NUCLEOTIDE SEQUENCE [LARGE SCALE GENOMIC DNA]</scope>
    <source>
        <strain evidence="4">CCM 8904</strain>
    </source>
</reference>
<sequence length="190" mass="20615">MLEQPILLASQNAGKLAELRALFAQSGLALERYTSKVTPITFSAEGNDYGQNATNKALQVAEFTSLPVLGDDSGIELAAFPDEFGVHTARTLAQQLLPANKYLLSRLQGISNRQITLHSYLVLRLGSQLIQAHGQLTAQVALQEQGTLSGGFDRLVYLPQLGKTLAQLSATVRSQYSHRGRAVAELVRQL</sequence>
<protein>
    <submittedName>
        <fullName evidence="3">Non-canonical purine NTP pyrophosphatase</fullName>
        <ecNumber evidence="3">3.6.1.-</ecNumber>
    </submittedName>
</protein>
<evidence type="ECO:0000256" key="1">
    <source>
        <dbReference type="ARBA" id="ARBA00008023"/>
    </source>
</evidence>
<dbReference type="PANTHER" id="PTHR11067:SF9">
    <property type="entry name" value="INOSINE TRIPHOSPHATE PYROPHOSPHATASE"/>
    <property type="match status" value="1"/>
</dbReference>
<dbReference type="Proteomes" id="UP001596289">
    <property type="component" value="Unassembled WGS sequence"/>
</dbReference>
<keyword evidence="4" id="KW-1185">Reference proteome</keyword>
<dbReference type="CDD" id="cd00515">
    <property type="entry name" value="HAM1"/>
    <property type="match status" value="1"/>
</dbReference>
<dbReference type="Pfam" id="PF01725">
    <property type="entry name" value="Ham1p_like"/>
    <property type="match status" value="1"/>
</dbReference>
<dbReference type="InterPro" id="IPR029001">
    <property type="entry name" value="ITPase-like_fam"/>
</dbReference>
<dbReference type="InterPro" id="IPR002637">
    <property type="entry name" value="RdgB/HAM1"/>
</dbReference>
<proteinExistence type="inferred from homology"/>
<accession>A0ABW1RF55</accession>
<dbReference type="EC" id="3.6.1.-" evidence="3"/>
<evidence type="ECO:0000313" key="4">
    <source>
        <dbReference type="Proteomes" id="UP001596289"/>
    </source>
</evidence>
<dbReference type="Gene3D" id="3.90.950.10">
    <property type="match status" value="1"/>
</dbReference>
<dbReference type="EMBL" id="JBHSSL010000094">
    <property type="protein sequence ID" value="MFC6171122.1"/>
    <property type="molecule type" value="Genomic_DNA"/>
</dbReference>
<evidence type="ECO:0000313" key="3">
    <source>
        <dbReference type="EMBL" id="MFC6171122.1"/>
    </source>
</evidence>
<organism evidence="3 4">
    <name type="scientific">Loigolactobacillus jiayinensis</name>
    <dbReference type="NCBI Taxonomy" id="2486016"/>
    <lineage>
        <taxon>Bacteria</taxon>
        <taxon>Bacillati</taxon>
        <taxon>Bacillota</taxon>
        <taxon>Bacilli</taxon>
        <taxon>Lactobacillales</taxon>
        <taxon>Lactobacillaceae</taxon>
        <taxon>Loigolactobacillus</taxon>
    </lineage>
</organism>
<comment type="caution">
    <text evidence="3">The sequence shown here is derived from an EMBL/GenBank/DDBJ whole genome shotgun (WGS) entry which is preliminary data.</text>
</comment>